<protein>
    <recommendedName>
        <fullName evidence="6">3'-5' exonuclease</fullName>
    </recommendedName>
    <alternativeName>
        <fullName evidence="7">Werner Syndrome-like exonuclease</fullName>
    </alternativeName>
</protein>
<dbReference type="InterPro" id="IPR036397">
    <property type="entry name" value="RNaseH_sf"/>
</dbReference>
<name>A0A7X1AY32_9BACT</name>
<gene>
    <name evidence="9" type="ORF">H5P30_10090</name>
</gene>
<evidence type="ECO:0000256" key="1">
    <source>
        <dbReference type="ARBA" id="ARBA00022722"/>
    </source>
</evidence>
<keyword evidence="2" id="KW-0479">Metal-binding</keyword>
<evidence type="ECO:0000313" key="9">
    <source>
        <dbReference type="EMBL" id="MBC2602126.1"/>
    </source>
</evidence>
<keyword evidence="3" id="KW-0378">Hydrolase</keyword>
<dbReference type="GO" id="GO:0046872">
    <property type="term" value="F:metal ion binding"/>
    <property type="evidence" value="ECO:0007669"/>
    <property type="project" value="UniProtKB-KW"/>
</dbReference>
<dbReference type="InterPro" id="IPR051132">
    <property type="entry name" value="3-5_Exonuclease_domain"/>
</dbReference>
<evidence type="ECO:0000256" key="7">
    <source>
        <dbReference type="ARBA" id="ARBA00042761"/>
    </source>
</evidence>
<dbReference type="GO" id="GO:0003676">
    <property type="term" value="F:nucleic acid binding"/>
    <property type="evidence" value="ECO:0007669"/>
    <property type="project" value="InterPro"/>
</dbReference>
<dbReference type="CDD" id="cd06141">
    <property type="entry name" value="WRN_exo"/>
    <property type="match status" value="1"/>
</dbReference>
<proteinExistence type="predicted"/>
<dbReference type="Proteomes" id="UP000525652">
    <property type="component" value="Unassembled WGS sequence"/>
</dbReference>
<evidence type="ECO:0000256" key="6">
    <source>
        <dbReference type="ARBA" id="ARBA00040531"/>
    </source>
</evidence>
<organism evidence="9 10">
    <name type="scientific">Puniceicoccus vermicola</name>
    <dbReference type="NCBI Taxonomy" id="388746"/>
    <lineage>
        <taxon>Bacteria</taxon>
        <taxon>Pseudomonadati</taxon>
        <taxon>Verrucomicrobiota</taxon>
        <taxon>Opitutia</taxon>
        <taxon>Puniceicoccales</taxon>
        <taxon>Puniceicoccaceae</taxon>
        <taxon>Puniceicoccus</taxon>
    </lineage>
</organism>
<feature type="domain" description="3'-5' exonuclease" evidence="8">
    <location>
        <begin position="30"/>
        <end position="200"/>
    </location>
</feature>
<dbReference type="RefSeq" id="WP_185692825.1">
    <property type="nucleotide sequence ID" value="NZ_JACHVA010000082.1"/>
</dbReference>
<dbReference type="GO" id="GO:0006139">
    <property type="term" value="P:nucleobase-containing compound metabolic process"/>
    <property type="evidence" value="ECO:0007669"/>
    <property type="project" value="InterPro"/>
</dbReference>
<evidence type="ECO:0000256" key="5">
    <source>
        <dbReference type="ARBA" id="ARBA00022842"/>
    </source>
</evidence>
<dbReference type="AlphaFoldDB" id="A0A7X1AY32"/>
<sequence length="210" mass="23379">MNIPADAPFPERMCKEVLRNLPMIGFKGKIELIQDDAQMDSALEELRHETLLGFDTESKPTFRRQDEVRPPALLQLSNGATAWLFQLRQISRHEELFAILADPAVEKVGVAPHDDIKGLNRISPFQAAGFTDLGTIASARGIITTGLRNLAGMFLNGRISKAAQVSNWEQNPLTKKQINYAATDAWVSLRIYEELNRRTGQAVPGEQLAQ</sequence>
<dbReference type="Pfam" id="PF01612">
    <property type="entry name" value="DNA_pol_A_exo1"/>
    <property type="match status" value="1"/>
</dbReference>
<reference evidence="9 10" key="1">
    <citation type="submission" date="2020-07" db="EMBL/GenBank/DDBJ databases">
        <authorList>
            <person name="Feng X."/>
        </authorList>
    </citation>
    <scope>NUCLEOTIDE SEQUENCE [LARGE SCALE GENOMIC DNA]</scope>
    <source>
        <strain evidence="9 10">JCM14086</strain>
    </source>
</reference>
<keyword evidence="4 9" id="KW-0269">Exonuclease</keyword>
<evidence type="ECO:0000259" key="8">
    <source>
        <dbReference type="SMART" id="SM00474"/>
    </source>
</evidence>
<evidence type="ECO:0000313" key="10">
    <source>
        <dbReference type="Proteomes" id="UP000525652"/>
    </source>
</evidence>
<dbReference type="InterPro" id="IPR012337">
    <property type="entry name" value="RNaseH-like_sf"/>
</dbReference>
<evidence type="ECO:0000256" key="4">
    <source>
        <dbReference type="ARBA" id="ARBA00022839"/>
    </source>
</evidence>
<dbReference type="PANTHER" id="PTHR13620:SF109">
    <property type="entry name" value="3'-5' EXONUCLEASE"/>
    <property type="match status" value="1"/>
</dbReference>
<keyword evidence="10" id="KW-1185">Reference proteome</keyword>
<keyword evidence="5" id="KW-0460">Magnesium</keyword>
<evidence type="ECO:0000256" key="2">
    <source>
        <dbReference type="ARBA" id="ARBA00022723"/>
    </source>
</evidence>
<keyword evidence="1" id="KW-0540">Nuclease</keyword>
<evidence type="ECO:0000256" key="3">
    <source>
        <dbReference type="ARBA" id="ARBA00022801"/>
    </source>
</evidence>
<dbReference type="EMBL" id="JACHVA010000082">
    <property type="protein sequence ID" value="MBC2602126.1"/>
    <property type="molecule type" value="Genomic_DNA"/>
</dbReference>
<dbReference type="SMART" id="SM00474">
    <property type="entry name" value="35EXOc"/>
    <property type="match status" value="1"/>
</dbReference>
<dbReference type="InterPro" id="IPR002562">
    <property type="entry name" value="3'-5'_exonuclease_dom"/>
</dbReference>
<dbReference type="PANTHER" id="PTHR13620">
    <property type="entry name" value="3-5 EXONUCLEASE"/>
    <property type="match status" value="1"/>
</dbReference>
<dbReference type="GO" id="GO:0008408">
    <property type="term" value="F:3'-5' exonuclease activity"/>
    <property type="evidence" value="ECO:0007669"/>
    <property type="project" value="InterPro"/>
</dbReference>
<comment type="caution">
    <text evidence="9">The sequence shown here is derived from an EMBL/GenBank/DDBJ whole genome shotgun (WGS) entry which is preliminary data.</text>
</comment>
<dbReference type="SUPFAM" id="SSF53098">
    <property type="entry name" value="Ribonuclease H-like"/>
    <property type="match status" value="1"/>
</dbReference>
<accession>A0A7X1AY32</accession>
<dbReference type="Gene3D" id="3.30.420.10">
    <property type="entry name" value="Ribonuclease H-like superfamily/Ribonuclease H"/>
    <property type="match status" value="1"/>
</dbReference>